<keyword evidence="1" id="KW-1133">Transmembrane helix</keyword>
<feature type="transmembrane region" description="Helical" evidence="1">
    <location>
        <begin position="202"/>
        <end position="222"/>
    </location>
</feature>
<dbReference type="Gene3D" id="3.80.10.10">
    <property type="entry name" value="Ribonuclease Inhibitor"/>
    <property type="match status" value="2"/>
</dbReference>
<comment type="caution">
    <text evidence="2">The sequence shown here is derived from an EMBL/GenBank/DDBJ whole genome shotgun (WGS) entry which is preliminary data.</text>
</comment>
<dbReference type="GO" id="GO:0019005">
    <property type="term" value="C:SCF ubiquitin ligase complex"/>
    <property type="evidence" value="ECO:0007669"/>
    <property type="project" value="TreeGrafter"/>
</dbReference>
<feature type="transmembrane region" description="Helical" evidence="1">
    <location>
        <begin position="159"/>
        <end position="182"/>
    </location>
</feature>
<proteinExistence type="predicted"/>
<protein>
    <submittedName>
        <fullName evidence="2">Uncharacterized protein</fullName>
    </submittedName>
</protein>
<accession>A0A1Q9EWB5</accession>
<feature type="transmembrane region" description="Helical" evidence="1">
    <location>
        <begin position="243"/>
        <end position="267"/>
    </location>
</feature>
<evidence type="ECO:0000256" key="1">
    <source>
        <dbReference type="SAM" id="Phobius"/>
    </source>
</evidence>
<sequence>MTAYQALPSERQRRPRSLAATLVCPEELQVDLHGRVKLDTALKGSFMRLLRLELNLSPVPQLVQLADGLEGLDGLEEGKMPTQRFTLPLPDDARVLGFRPPALERLEKSEELDISVFPEVLGLRIIQGSVDHIVECQYAQRWTCTPAAVRSLSGQSAMFWVDLFVLTSVPSLASALSALFYLDIALDLKQLWLFWQAGLFGYFTVNLAGMALPPTFTILEAVRFSARPSPERDHLEKLLTPKMLVPAMLLSILTQTHMILLVAASALSRRKHPLLVGAKGAEARLEVPTQVAESAVSALVQTNFLVSALDGIGQVEALELTGGQLNSMKLSVLVSCLSLGLGFASRDKDDSAVLDLPGKVGWGLTMASLVLARSLEVFSRILAYNVLQASLRGFPLLRIAGLGAAALAFLAACLAFPDASWADAAAPRYSVMIHVVLVAAAGGAQLLLRTSTVLPDMLLMGWLVRGLASQSPVSGRWEGGTLAEVISLVSWAALGLLRWLGNYVDQPRFVALSSPVIAYSTLLAAFPSTDGQVPKVVLAALKDKHTVDLTTEAAAHGLKKPGLEWILDFNLDSCYDGGVLLGLGCSQEAVVRGLEQYHPATLHLQNFRNVPADAWERLGASLGSPSLQKVDLSVCLDFGTGAAPLFAGLARSPELKELVMDACCAPGAAWAEFQEAEWMKLRKASFKGCFKFQGEGSENLLTALGRSPQLQEANFQECQKIPEKAWELLCDGVWPGLRVAEGIPEEHRERLCRASPHVGAGQSAASLEMQEPGAQKIAMYPTLITSVMMPRAAAEVQIDPGLLPALSHCHLEELNLDWCTAVPATVWQKLGHGVDFQQLTRASFVECFNHESKGAEGAGGLLCALRACRNLQELNMRGCSEVPAAAWQLLATASWEQLRKANFSRCFNRSSKGAEGAAGLLTALSRCQQLQELILSHGEHIPATAWQLLEKGAGWEKLEKVSVYGSFGGGDCKGAEGAATLLKVLGSCPELQVLDMDDCNQIPAAAWRQLESAKWTKLRDVRLHECFSADAKGTDGVAELFTALARCPELKEGQVQNLWPKHRAELCRRLKQPPRAPGPT</sequence>
<feature type="transmembrane region" description="Helical" evidence="1">
    <location>
        <begin position="395"/>
        <end position="417"/>
    </location>
</feature>
<dbReference type="SUPFAM" id="SSF52047">
    <property type="entry name" value="RNI-like"/>
    <property type="match status" value="1"/>
</dbReference>
<dbReference type="InterPro" id="IPR032675">
    <property type="entry name" value="LRR_dom_sf"/>
</dbReference>
<feature type="transmembrane region" description="Helical" evidence="1">
    <location>
        <begin position="429"/>
        <end position="448"/>
    </location>
</feature>
<gene>
    <name evidence="2" type="ORF">AK812_SmicGene4453</name>
</gene>
<dbReference type="OrthoDB" id="429423at2759"/>
<dbReference type="AlphaFoldDB" id="A0A1Q9EWB5"/>
<organism evidence="2 3">
    <name type="scientific">Symbiodinium microadriaticum</name>
    <name type="common">Dinoflagellate</name>
    <name type="synonym">Zooxanthella microadriatica</name>
    <dbReference type="NCBI Taxonomy" id="2951"/>
    <lineage>
        <taxon>Eukaryota</taxon>
        <taxon>Sar</taxon>
        <taxon>Alveolata</taxon>
        <taxon>Dinophyceae</taxon>
        <taxon>Suessiales</taxon>
        <taxon>Symbiodiniaceae</taxon>
        <taxon>Symbiodinium</taxon>
    </lineage>
</organism>
<name>A0A1Q9EWB5_SYMMI</name>
<dbReference type="EMBL" id="LSRX01000055">
    <property type="protein sequence ID" value="OLQ11717.1"/>
    <property type="molecule type" value="Genomic_DNA"/>
</dbReference>
<dbReference type="PANTHER" id="PTHR13318">
    <property type="entry name" value="PARTNER OF PAIRED, ISOFORM B-RELATED"/>
    <property type="match status" value="1"/>
</dbReference>
<keyword evidence="1" id="KW-0472">Membrane</keyword>
<keyword evidence="1" id="KW-0812">Transmembrane</keyword>
<dbReference type="Proteomes" id="UP000186817">
    <property type="component" value="Unassembled WGS sequence"/>
</dbReference>
<reference evidence="2 3" key="1">
    <citation type="submission" date="2016-02" db="EMBL/GenBank/DDBJ databases">
        <title>Genome analysis of coral dinoflagellate symbionts highlights evolutionary adaptations to a symbiotic lifestyle.</title>
        <authorList>
            <person name="Aranda M."/>
            <person name="Li Y."/>
            <person name="Liew Y.J."/>
            <person name="Baumgarten S."/>
            <person name="Simakov O."/>
            <person name="Wilson M."/>
            <person name="Piel J."/>
            <person name="Ashoor H."/>
            <person name="Bougouffa S."/>
            <person name="Bajic V.B."/>
            <person name="Ryu T."/>
            <person name="Ravasi T."/>
            <person name="Bayer T."/>
            <person name="Micklem G."/>
            <person name="Kim H."/>
            <person name="Bhak J."/>
            <person name="Lajeunesse T.C."/>
            <person name="Voolstra C.R."/>
        </authorList>
    </citation>
    <scope>NUCLEOTIDE SEQUENCE [LARGE SCALE GENOMIC DNA]</scope>
    <source>
        <strain evidence="2 3">CCMP2467</strain>
    </source>
</reference>
<evidence type="ECO:0000313" key="2">
    <source>
        <dbReference type="EMBL" id="OLQ11717.1"/>
    </source>
</evidence>
<evidence type="ECO:0000313" key="3">
    <source>
        <dbReference type="Proteomes" id="UP000186817"/>
    </source>
</evidence>
<keyword evidence="3" id="KW-1185">Reference proteome</keyword>
<dbReference type="GO" id="GO:0031146">
    <property type="term" value="P:SCF-dependent proteasomal ubiquitin-dependent protein catabolic process"/>
    <property type="evidence" value="ECO:0007669"/>
    <property type="project" value="TreeGrafter"/>
</dbReference>